<dbReference type="InterPro" id="IPR043128">
    <property type="entry name" value="Rev_trsase/Diguanyl_cyclase"/>
</dbReference>
<accession>A0A0A1MW28</accession>
<dbReference type="Gene3D" id="3.30.1490.100">
    <property type="entry name" value="DNA polymerase, Y-family, little finger domain"/>
    <property type="match status" value="1"/>
</dbReference>
<dbReference type="InterPro" id="IPR043502">
    <property type="entry name" value="DNA/RNA_pol_sf"/>
</dbReference>
<dbReference type="Pfam" id="PF00817">
    <property type="entry name" value="IMS"/>
    <property type="match status" value="1"/>
</dbReference>
<dbReference type="EMBL" id="CDGG01000001">
    <property type="protein sequence ID" value="CEI83647.1"/>
    <property type="molecule type" value="Genomic_DNA"/>
</dbReference>
<proteinExistence type="inferred from homology"/>
<dbReference type="InterPro" id="IPR036775">
    <property type="entry name" value="DNA_pol_Y-fam_lit_finger_sf"/>
</dbReference>
<keyword evidence="4" id="KW-1185">Reference proteome</keyword>
<evidence type="ECO:0000256" key="1">
    <source>
        <dbReference type="ARBA" id="ARBA00010945"/>
    </source>
</evidence>
<dbReference type="CDD" id="cd01700">
    <property type="entry name" value="PolY_Pol_V_umuC"/>
    <property type="match status" value="1"/>
</dbReference>
<gene>
    <name evidence="3" type="primary">dinB_1</name>
    <name evidence="3" type="ORF">BN997_03564</name>
</gene>
<dbReference type="STRING" id="545501.BN997_03564"/>
<feature type="domain" description="UmuC" evidence="2">
    <location>
        <begin position="18"/>
        <end position="209"/>
    </location>
</feature>
<sequence length="435" mass="50198">MMKNIIMMDYSKEPRRDIICIDVKSFFASVEAAERKQHPLKSRIAVVSKPDNQGGLVLAASPLVKKEYGVKTGTRIYEIPQKANIDIVEPRMAVYLQKNMEILRIFKRYVAKEDLLVYSIDESFLDVTKSHKLFGSTHDIARKIQRDVWRELGLVLTVGIGDNPLLAKLALDHQAKHDEQRGFIGEWRYEDVPYKLWKIEALIDFWGIGQKTEANLNRIGIRNMYDLAQYDIGKLKEKFGVIGQQLYFHAHGIDRTVLSDTYTPESTSFSRNQILNRDYSVKHDIETVIREMTDENVARLRKHRLMTGVVKLTIGYSRDTVLGGFSHQIKVEATDSSRKLKAHMLFIFHKHYKDNMPVRVINVTFGKLQIKQSLQLNLFESAEETMENEELDKTIDFVRRKHGYTSLLHASSLLKNGMARYRAKLLGGHRSGKEE</sequence>
<dbReference type="InterPro" id="IPR017961">
    <property type="entry name" value="DNA_pol_Y-fam_little_finger"/>
</dbReference>
<dbReference type="GO" id="GO:0003887">
    <property type="term" value="F:DNA-directed DNA polymerase activity"/>
    <property type="evidence" value="ECO:0007669"/>
    <property type="project" value="InterPro"/>
</dbReference>
<dbReference type="PANTHER" id="PTHR11076">
    <property type="entry name" value="DNA REPAIR POLYMERASE UMUC / TRANSFERASE FAMILY MEMBER"/>
    <property type="match status" value="1"/>
</dbReference>
<dbReference type="GO" id="GO:0006281">
    <property type="term" value="P:DNA repair"/>
    <property type="evidence" value="ECO:0007669"/>
    <property type="project" value="InterPro"/>
</dbReference>
<dbReference type="InterPro" id="IPR001126">
    <property type="entry name" value="UmuC"/>
</dbReference>
<evidence type="ECO:0000313" key="3">
    <source>
        <dbReference type="EMBL" id="CEI83647.1"/>
    </source>
</evidence>
<dbReference type="Pfam" id="PF21999">
    <property type="entry name" value="IMS_HHH_1"/>
    <property type="match status" value="1"/>
</dbReference>
<dbReference type="GO" id="GO:0009432">
    <property type="term" value="P:SOS response"/>
    <property type="evidence" value="ECO:0007669"/>
    <property type="project" value="TreeGrafter"/>
</dbReference>
<evidence type="ECO:0000313" key="4">
    <source>
        <dbReference type="Proteomes" id="UP000040453"/>
    </source>
</evidence>
<name>A0A0A1MW28_9BACI</name>
<reference evidence="3 4" key="1">
    <citation type="submission" date="2014-11" db="EMBL/GenBank/DDBJ databases">
        <authorList>
            <person name="Urmite Genomes Urmite Genomes"/>
        </authorList>
    </citation>
    <scope>NUCLEOTIDE SEQUENCE [LARGE SCALE GENOMIC DNA]</scope>
    <source>
        <strain evidence="3 4">Oc5</strain>
    </source>
</reference>
<comment type="similarity">
    <text evidence="1">Belongs to the DNA polymerase type-Y family.</text>
</comment>
<dbReference type="PANTHER" id="PTHR11076:SF35">
    <property type="entry name" value="DNA REPAIR PROTEIN HOMOLOG YOBH"/>
    <property type="match status" value="1"/>
</dbReference>
<dbReference type="Gene3D" id="3.40.1170.60">
    <property type="match status" value="1"/>
</dbReference>
<dbReference type="GO" id="GO:0003684">
    <property type="term" value="F:damaged DNA binding"/>
    <property type="evidence" value="ECO:0007669"/>
    <property type="project" value="InterPro"/>
</dbReference>
<organism evidence="3 4">
    <name type="scientific">Oceanobacillus oncorhynchi</name>
    <dbReference type="NCBI Taxonomy" id="545501"/>
    <lineage>
        <taxon>Bacteria</taxon>
        <taxon>Bacillati</taxon>
        <taxon>Bacillota</taxon>
        <taxon>Bacilli</taxon>
        <taxon>Bacillales</taxon>
        <taxon>Bacillaceae</taxon>
        <taxon>Oceanobacillus</taxon>
    </lineage>
</organism>
<dbReference type="InterPro" id="IPR053848">
    <property type="entry name" value="IMS_HHH_1"/>
</dbReference>
<dbReference type="Proteomes" id="UP000040453">
    <property type="component" value="Unassembled WGS sequence"/>
</dbReference>
<dbReference type="SUPFAM" id="SSF100879">
    <property type="entry name" value="Lesion bypass DNA polymerase (Y-family), little finger domain"/>
    <property type="match status" value="1"/>
</dbReference>
<dbReference type="Gene3D" id="1.10.150.20">
    <property type="entry name" value="5' to 3' exonuclease, C-terminal subdomain"/>
    <property type="match status" value="1"/>
</dbReference>
<dbReference type="Gene3D" id="3.30.70.270">
    <property type="match status" value="1"/>
</dbReference>
<dbReference type="InterPro" id="IPR050116">
    <property type="entry name" value="DNA_polymerase-Y"/>
</dbReference>
<dbReference type="GO" id="GO:0042276">
    <property type="term" value="P:error-prone translesion synthesis"/>
    <property type="evidence" value="ECO:0007669"/>
    <property type="project" value="TreeGrafter"/>
</dbReference>
<evidence type="ECO:0000259" key="2">
    <source>
        <dbReference type="PROSITE" id="PS50173"/>
    </source>
</evidence>
<dbReference type="GO" id="GO:0005829">
    <property type="term" value="C:cytosol"/>
    <property type="evidence" value="ECO:0007669"/>
    <property type="project" value="TreeGrafter"/>
</dbReference>
<dbReference type="SUPFAM" id="SSF56672">
    <property type="entry name" value="DNA/RNA polymerases"/>
    <property type="match status" value="1"/>
</dbReference>
<protein>
    <submittedName>
        <fullName evidence="3">DNA polymerase IV</fullName>
    </submittedName>
</protein>
<dbReference type="AlphaFoldDB" id="A0A0A1MW28"/>
<dbReference type="Pfam" id="PF11799">
    <property type="entry name" value="IMS_C"/>
    <property type="match status" value="1"/>
</dbReference>
<dbReference type="PROSITE" id="PS50173">
    <property type="entry name" value="UMUC"/>
    <property type="match status" value="1"/>
</dbReference>